<dbReference type="PROSITE" id="PS51278">
    <property type="entry name" value="GATASE_TYPE_2"/>
    <property type="match status" value="1"/>
</dbReference>
<evidence type="ECO:0000256" key="6">
    <source>
        <dbReference type="ARBA" id="ARBA00022962"/>
    </source>
</evidence>
<feature type="domain" description="Glutamine amidotransferase type-2" evidence="12">
    <location>
        <begin position="2"/>
        <end position="238"/>
    </location>
</feature>
<dbReference type="EC" id="2.4.2.14" evidence="7"/>
<comment type="function">
    <text evidence="7">Catalyzes the formation of phosphoribosylamine from phosphoribosylpyrophosphate (PRPP) and glutamine.</text>
</comment>
<feature type="binding site" evidence="7 10">
    <location>
        <position position="305"/>
    </location>
    <ligand>
        <name>Mg(2+)</name>
        <dbReference type="ChEBI" id="CHEBI:18420"/>
    </ligand>
</feature>
<evidence type="ECO:0000256" key="11">
    <source>
        <dbReference type="PIRSR" id="PIRSR000485-3"/>
    </source>
</evidence>
<dbReference type="Proteomes" id="UP000320390">
    <property type="component" value="Chromosome"/>
</dbReference>
<dbReference type="HAMAP" id="MF_01931">
    <property type="entry name" value="PurF"/>
    <property type="match status" value="1"/>
</dbReference>
<dbReference type="NCBIfam" id="TIGR01134">
    <property type="entry name" value="purF"/>
    <property type="match status" value="1"/>
</dbReference>
<gene>
    <name evidence="7 13" type="primary">purF</name>
    <name evidence="13" type="ORF">Poly30_54560</name>
</gene>
<comment type="cofactor">
    <cofactor evidence="7 10">
        <name>Mg(2+)</name>
        <dbReference type="ChEBI" id="CHEBI:18420"/>
    </cofactor>
    <text evidence="7 10">Binds 1 Mg(2+) ion per subunit.</text>
</comment>
<feature type="binding site" evidence="7 10">
    <location>
        <position position="368"/>
    </location>
    <ligand>
        <name>Mg(2+)</name>
        <dbReference type="ChEBI" id="CHEBI:18420"/>
    </ligand>
</feature>
<evidence type="ECO:0000256" key="4">
    <source>
        <dbReference type="ARBA" id="ARBA00022679"/>
    </source>
</evidence>
<evidence type="ECO:0000256" key="8">
    <source>
        <dbReference type="PIRNR" id="PIRNR000485"/>
    </source>
</evidence>
<dbReference type="InterPro" id="IPR000836">
    <property type="entry name" value="PRTase_dom"/>
</dbReference>
<dbReference type="Pfam" id="PF00156">
    <property type="entry name" value="Pribosyltran"/>
    <property type="match status" value="1"/>
</dbReference>
<dbReference type="CDD" id="cd06223">
    <property type="entry name" value="PRTases_typeI"/>
    <property type="match status" value="1"/>
</dbReference>
<dbReference type="Pfam" id="PF13522">
    <property type="entry name" value="GATase_6"/>
    <property type="match status" value="1"/>
</dbReference>
<dbReference type="GO" id="GO:0000287">
    <property type="term" value="F:magnesium ion binding"/>
    <property type="evidence" value="ECO:0007669"/>
    <property type="project" value="UniProtKB-UniRule"/>
</dbReference>
<keyword evidence="7 11" id="KW-0411">Iron-sulfur</keyword>
<evidence type="ECO:0000256" key="1">
    <source>
        <dbReference type="ARBA" id="ARBA00005209"/>
    </source>
</evidence>
<feature type="active site" description="Nucleophile" evidence="7 9">
    <location>
        <position position="2"/>
    </location>
</feature>
<comment type="similarity">
    <text evidence="2 7 8">In the C-terminal section; belongs to the purine/pyrimidine phosphoribosyltransferase family.</text>
</comment>
<dbReference type="GO" id="GO:0051539">
    <property type="term" value="F:4 iron, 4 sulfur cluster binding"/>
    <property type="evidence" value="ECO:0007669"/>
    <property type="project" value="UniProtKB-KW"/>
</dbReference>
<comment type="pathway">
    <text evidence="1 7 8">Purine metabolism; IMP biosynthesis via de novo pathway; N(1)-(5-phospho-D-ribosyl)glycinamide from 5-phospho-alpha-D-ribose 1-diphosphate: step 1/2.</text>
</comment>
<accession>A0A518F0N6</accession>
<dbReference type="InterPro" id="IPR017932">
    <property type="entry name" value="GATase_2_dom"/>
</dbReference>
<dbReference type="GO" id="GO:0004044">
    <property type="term" value="F:amidophosphoribosyltransferase activity"/>
    <property type="evidence" value="ECO:0007669"/>
    <property type="project" value="UniProtKB-UniRule"/>
</dbReference>
<dbReference type="UniPathway" id="UPA00074">
    <property type="reaction ID" value="UER00124"/>
</dbReference>
<dbReference type="GO" id="GO:0006189">
    <property type="term" value="P:'de novo' IMP biosynthetic process"/>
    <property type="evidence" value="ECO:0007669"/>
    <property type="project" value="UniProtKB-UniRule"/>
</dbReference>
<keyword evidence="3 7" id="KW-0328">Glycosyltransferase</keyword>
<keyword evidence="7 10" id="KW-0479">Metal-binding</keyword>
<evidence type="ECO:0000256" key="2">
    <source>
        <dbReference type="ARBA" id="ARBA00010138"/>
    </source>
</evidence>
<proteinExistence type="inferred from homology"/>
<keyword evidence="4 7" id="KW-0808">Transferase</keyword>
<name>A0A518F0N6_9BACT</name>
<dbReference type="AlphaFoldDB" id="A0A518F0N6"/>
<comment type="cofactor">
    <cofactor evidence="7 11">
        <name>[4Fe-4S] cluster</name>
        <dbReference type="ChEBI" id="CHEBI:49883"/>
    </cofactor>
    <text evidence="7 11">Binds 1 [4Fe-4S] cluster per subunit.</text>
</comment>
<keyword evidence="7 11" id="KW-0408">Iron</keyword>
<evidence type="ECO:0000256" key="3">
    <source>
        <dbReference type="ARBA" id="ARBA00022676"/>
    </source>
</evidence>
<dbReference type="SUPFAM" id="SSF56235">
    <property type="entry name" value="N-terminal nucleophile aminohydrolases (Ntn hydrolases)"/>
    <property type="match status" value="1"/>
</dbReference>
<keyword evidence="7" id="KW-0004">4Fe-4S</keyword>
<dbReference type="RefSeq" id="WP_419190710.1">
    <property type="nucleotide sequence ID" value="NZ_CP036434.1"/>
</dbReference>
<keyword evidence="5 7" id="KW-0658">Purine biosynthesis</keyword>
<evidence type="ECO:0000256" key="5">
    <source>
        <dbReference type="ARBA" id="ARBA00022755"/>
    </source>
</evidence>
<feature type="binding site" evidence="7 11">
    <location>
        <position position="461"/>
    </location>
    <ligand>
        <name>[4Fe-4S] cluster</name>
        <dbReference type="ChEBI" id="CHEBI:49883"/>
    </ligand>
</feature>
<feature type="binding site" evidence="7 11">
    <location>
        <position position="254"/>
    </location>
    <ligand>
        <name>[4Fe-4S] cluster</name>
        <dbReference type="ChEBI" id="CHEBI:49883"/>
    </ligand>
</feature>
<evidence type="ECO:0000259" key="12">
    <source>
        <dbReference type="PROSITE" id="PS51278"/>
    </source>
</evidence>
<dbReference type="PANTHER" id="PTHR11907">
    <property type="entry name" value="AMIDOPHOSPHORIBOSYLTRANSFERASE"/>
    <property type="match status" value="1"/>
</dbReference>
<evidence type="ECO:0000256" key="7">
    <source>
        <dbReference type="HAMAP-Rule" id="MF_01931"/>
    </source>
</evidence>
<evidence type="ECO:0000313" key="13">
    <source>
        <dbReference type="EMBL" id="QDV09895.1"/>
    </source>
</evidence>
<evidence type="ECO:0000256" key="9">
    <source>
        <dbReference type="PIRSR" id="PIRSR000485-1"/>
    </source>
</evidence>
<reference evidence="13 14" key="1">
    <citation type="submission" date="2019-02" db="EMBL/GenBank/DDBJ databases">
        <title>Deep-cultivation of Planctomycetes and their phenomic and genomic characterization uncovers novel biology.</title>
        <authorList>
            <person name="Wiegand S."/>
            <person name="Jogler M."/>
            <person name="Boedeker C."/>
            <person name="Pinto D."/>
            <person name="Vollmers J."/>
            <person name="Rivas-Marin E."/>
            <person name="Kohn T."/>
            <person name="Peeters S.H."/>
            <person name="Heuer A."/>
            <person name="Rast P."/>
            <person name="Oberbeckmann S."/>
            <person name="Bunk B."/>
            <person name="Jeske O."/>
            <person name="Meyerdierks A."/>
            <person name="Storesund J.E."/>
            <person name="Kallscheuer N."/>
            <person name="Luecker S."/>
            <person name="Lage O.M."/>
            <person name="Pohl T."/>
            <person name="Merkel B.J."/>
            <person name="Hornburger P."/>
            <person name="Mueller R.-W."/>
            <person name="Bruemmer F."/>
            <person name="Labrenz M."/>
            <person name="Spormann A.M."/>
            <person name="Op den Camp H."/>
            <person name="Overmann J."/>
            <person name="Amann R."/>
            <person name="Jetten M.S.M."/>
            <person name="Mascher T."/>
            <person name="Medema M.H."/>
            <person name="Devos D.P."/>
            <person name="Kaster A.-K."/>
            <person name="Ovreas L."/>
            <person name="Rohde M."/>
            <person name="Galperin M.Y."/>
            <person name="Jogler C."/>
        </authorList>
    </citation>
    <scope>NUCLEOTIDE SEQUENCE [LARGE SCALE GENOMIC DNA]</scope>
    <source>
        <strain evidence="13 14">Poly30</strain>
    </source>
</reference>
<evidence type="ECO:0000256" key="10">
    <source>
        <dbReference type="PIRSR" id="PIRSR000485-2"/>
    </source>
</evidence>
<feature type="binding site" evidence="7 11">
    <location>
        <position position="458"/>
    </location>
    <ligand>
        <name>[4Fe-4S] cluster</name>
        <dbReference type="ChEBI" id="CHEBI:49883"/>
    </ligand>
</feature>
<dbReference type="InterPro" id="IPR005854">
    <property type="entry name" value="PurF"/>
</dbReference>
<dbReference type="PIRSF" id="PIRSF000485">
    <property type="entry name" value="Amd_phspho_trans"/>
    <property type="match status" value="1"/>
</dbReference>
<feature type="binding site" evidence="7 11">
    <location>
        <position position="404"/>
    </location>
    <ligand>
        <name>[4Fe-4S] cluster</name>
        <dbReference type="ChEBI" id="CHEBI:49883"/>
    </ligand>
</feature>
<evidence type="ECO:0000313" key="14">
    <source>
        <dbReference type="Proteomes" id="UP000320390"/>
    </source>
</evidence>
<protein>
    <recommendedName>
        <fullName evidence="7">Amidophosphoribosyltransferase</fullName>
        <shortName evidence="7">ATase</shortName>
        <ecNumber evidence="7">2.4.2.14</ecNumber>
    </recommendedName>
    <alternativeName>
        <fullName evidence="7">Glutamine phosphoribosylpyrophosphate amidotransferase</fullName>
        <shortName evidence="7">GPATase</shortName>
    </alternativeName>
</protein>
<keyword evidence="7 10" id="KW-0460">Magnesium</keyword>
<comment type="catalytic activity">
    <reaction evidence="7 8">
        <text>5-phospho-beta-D-ribosylamine + L-glutamate + diphosphate = 5-phospho-alpha-D-ribose 1-diphosphate + L-glutamine + H2O</text>
        <dbReference type="Rhea" id="RHEA:14905"/>
        <dbReference type="ChEBI" id="CHEBI:15377"/>
        <dbReference type="ChEBI" id="CHEBI:29985"/>
        <dbReference type="ChEBI" id="CHEBI:33019"/>
        <dbReference type="ChEBI" id="CHEBI:58017"/>
        <dbReference type="ChEBI" id="CHEBI:58359"/>
        <dbReference type="ChEBI" id="CHEBI:58681"/>
        <dbReference type="EC" id="2.4.2.14"/>
    </reaction>
</comment>
<dbReference type="InterPro" id="IPR029057">
    <property type="entry name" value="PRTase-like"/>
</dbReference>
<organism evidence="13 14">
    <name type="scientific">Saltatorellus ferox</name>
    <dbReference type="NCBI Taxonomy" id="2528018"/>
    <lineage>
        <taxon>Bacteria</taxon>
        <taxon>Pseudomonadati</taxon>
        <taxon>Planctomycetota</taxon>
        <taxon>Planctomycetia</taxon>
        <taxon>Planctomycetia incertae sedis</taxon>
        <taxon>Saltatorellus</taxon>
    </lineage>
</organism>
<dbReference type="Gene3D" id="3.60.20.10">
    <property type="entry name" value="Glutamine Phosphoribosylpyrophosphate, subunit 1, domain 1"/>
    <property type="match status" value="1"/>
</dbReference>
<dbReference type="SUPFAM" id="SSF53271">
    <property type="entry name" value="PRTase-like"/>
    <property type="match status" value="1"/>
</dbReference>
<keyword evidence="14" id="KW-1185">Reference proteome</keyword>
<keyword evidence="6 7" id="KW-0315">Glutamine amidotransferase</keyword>
<dbReference type="InterPro" id="IPR029055">
    <property type="entry name" value="Ntn_hydrolases_N"/>
</dbReference>
<dbReference type="EMBL" id="CP036434">
    <property type="protein sequence ID" value="QDV09895.1"/>
    <property type="molecule type" value="Genomic_DNA"/>
</dbReference>
<dbReference type="GO" id="GO:0009113">
    <property type="term" value="P:purine nucleobase biosynthetic process"/>
    <property type="evidence" value="ECO:0007669"/>
    <property type="project" value="UniProtKB-UniRule"/>
</dbReference>
<sequence length="496" mass="54976">MCGFIGIFGPDGVDVAPEIYEGLLAVQHRGQDAAGITTFTDRFNVKKGYGLVVEVFDGDNMSRLQGHLGLGHVRYPTVGENRTEDAQPFHHTFPIGTAMVHNGNVTNYVELSHSRFSSTMTRLNSTCDLEVLLYVFQQGLAERFQASGGQITKEDIFYAVGKVYDEVKGAYSVCATVADVGMVAFRDPYGIKPAVFGQKRDEHGVWFACASESVVLDVNGYERTIDIGPGEAIFVDQSRTVHRQQVANEPHRPCIFEYVYFARPDSFLDNISVYKTRHRFGKALAEQWRDSGAPIPDAVIPVPDSARDAAFACAMELGIPYREGLVKNRYIGRTFIMPNQTARTSSIRRKLNPIDIEFKGKDVLLVDDSVVRGNTSKRIVEMVRASGAKKVYFGVTSPPLVAPCPYGVDMASKREFIATGRTNAEIAKFLGVDHLLYLDREAMNEAARAGNTKIEKFCNACFTGEYPTPDVTLERLKMIEVEREEKRDNTPSGSAC</sequence>
<dbReference type="Gene3D" id="3.40.50.2020">
    <property type="match status" value="1"/>
</dbReference>
<feature type="binding site" evidence="7 10">
    <location>
        <position position="367"/>
    </location>
    <ligand>
        <name>Mg(2+)</name>
        <dbReference type="ChEBI" id="CHEBI:18420"/>
    </ligand>
</feature>